<keyword evidence="1" id="KW-0812">Transmembrane</keyword>
<dbReference type="Gene3D" id="1.20.144.10">
    <property type="entry name" value="Phosphatidic acid phosphatase type 2/haloperoxidase"/>
    <property type="match status" value="1"/>
</dbReference>
<accession>A0ABU5C7F7</accession>
<dbReference type="EMBL" id="JAWDIP010000003">
    <property type="protein sequence ID" value="MDY0395164.1"/>
    <property type="molecule type" value="Genomic_DNA"/>
</dbReference>
<reference evidence="3 4" key="1">
    <citation type="submission" date="2023-10" db="EMBL/GenBank/DDBJ databases">
        <title>Virgibacillus halophilus 5B73C genome.</title>
        <authorList>
            <person name="Miliotis G."/>
            <person name="Sengupta P."/>
            <person name="Hameed A."/>
            <person name="Chuvochina M."/>
            <person name="Mcdonagh F."/>
            <person name="Simpson A.C."/>
            <person name="Singh N.K."/>
            <person name="Rekha P.D."/>
            <person name="Raman K."/>
            <person name="Hugenholtz P."/>
            <person name="Venkateswaran K."/>
        </authorList>
    </citation>
    <scope>NUCLEOTIDE SEQUENCE [LARGE SCALE GENOMIC DNA]</scope>
    <source>
        <strain evidence="3 4">5B73C</strain>
    </source>
</reference>
<feature type="transmembrane region" description="Helical" evidence="1">
    <location>
        <begin position="69"/>
        <end position="90"/>
    </location>
</feature>
<proteinExistence type="predicted"/>
<feature type="transmembrane region" description="Helical" evidence="1">
    <location>
        <begin position="12"/>
        <end position="33"/>
    </location>
</feature>
<feature type="domain" description="Phosphatidic acid phosphatase type 2/haloperoxidase" evidence="2">
    <location>
        <begin position="8"/>
        <end position="88"/>
    </location>
</feature>
<dbReference type="SUPFAM" id="SSF48317">
    <property type="entry name" value="Acid phosphatase/Vanadium-dependent haloperoxidase"/>
    <property type="match status" value="1"/>
</dbReference>
<dbReference type="Proteomes" id="UP001281447">
    <property type="component" value="Unassembled WGS sequence"/>
</dbReference>
<dbReference type="Pfam" id="PF01569">
    <property type="entry name" value="PAP2"/>
    <property type="match status" value="1"/>
</dbReference>
<name>A0ABU5C7F7_9BACI</name>
<dbReference type="InterPro" id="IPR000326">
    <property type="entry name" value="PAP2/HPO"/>
</dbReference>
<evidence type="ECO:0000259" key="2">
    <source>
        <dbReference type="Pfam" id="PF01569"/>
    </source>
</evidence>
<evidence type="ECO:0000313" key="3">
    <source>
        <dbReference type="EMBL" id="MDY0395164.1"/>
    </source>
</evidence>
<keyword evidence="4" id="KW-1185">Reference proteome</keyword>
<evidence type="ECO:0000313" key="4">
    <source>
        <dbReference type="Proteomes" id="UP001281447"/>
    </source>
</evidence>
<keyword evidence="1" id="KW-0472">Membrane</keyword>
<sequence length="118" mass="13094">MQLISETGASFPSGHATATTIFYGFIGVVLMLSAVRLSRVVWTGVITFLLIALILASRIYLGVHYPTDVVGAFCYGMASVFISIAAYVRFQQPLIDLLERFNLTDQSKLLNQKRRGIY</sequence>
<feature type="transmembrane region" description="Helical" evidence="1">
    <location>
        <begin position="40"/>
        <end position="63"/>
    </location>
</feature>
<gene>
    <name evidence="3" type="ORF">RWE15_12990</name>
</gene>
<protein>
    <submittedName>
        <fullName evidence="3">Phosphatase PAP2 family protein</fullName>
    </submittedName>
</protein>
<dbReference type="InterPro" id="IPR036938">
    <property type="entry name" value="PAP2/HPO_sf"/>
</dbReference>
<dbReference type="PANTHER" id="PTHR14969:SF13">
    <property type="entry name" value="AT30094P"/>
    <property type="match status" value="1"/>
</dbReference>
<organism evidence="3 4">
    <name type="scientific">Tigheibacillus halophilus</name>
    <dbReference type="NCBI Taxonomy" id="361280"/>
    <lineage>
        <taxon>Bacteria</taxon>
        <taxon>Bacillati</taxon>
        <taxon>Bacillota</taxon>
        <taxon>Bacilli</taxon>
        <taxon>Bacillales</taxon>
        <taxon>Bacillaceae</taxon>
        <taxon>Tigheibacillus</taxon>
    </lineage>
</organism>
<evidence type="ECO:0000256" key="1">
    <source>
        <dbReference type="SAM" id="Phobius"/>
    </source>
</evidence>
<keyword evidence="1" id="KW-1133">Transmembrane helix</keyword>
<dbReference type="PANTHER" id="PTHR14969">
    <property type="entry name" value="SPHINGOSINE-1-PHOSPHATE PHOSPHOHYDROLASE"/>
    <property type="match status" value="1"/>
</dbReference>
<comment type="caution">
    <text evidence="3">The sequence shown here is derived from an EMBL/GenBank/DDBJ whole genome shotgun (WGS) entry which is preliminary data.</text>
</comment>